<feature type="transmembrane region" description="Helical" evidence="9">
    <location>
        <begin position="51"/>
        <end position="70"/>
    </location>
</feature>
<dbReference type="GO" id="GO:0009306">
    <property type="term" value="P:protein secretion"/>
    <property type="evidence" value="ECO:0007669"/>
    <property type="project" value="InterPro"/>
</dbReference>
<organism evidence="10 11">
    <name type="scientific">Candidatus Brocadia fulgida</name>
    <dbReference type="NCBI Taxonomy" id="380242"/>
    <lineage>
        <taxon>Bacteria</taxon>
        <taxon>Pseudomonadati</taxon>
        <taxon>Planctomycetota</taxon>
        <taxon>Candidatus Brocadiia</taxon>
        <taxon>Candidatus Brocadiales</taxon>
        <taxon>Candidatus Brocadiaceae</taxon>
        <taxon>Candidatus Brocadia</taxon>
    </lineage>
</organism>
<name>A0A0M2UUX2_9BACT</name>
<dbReference type="Proteomes" id="UP000034954">
    <property type="component" value="Unassembled WGS sequence"/>
</dbReference>
<keyword evidence="7 9" id="KW-0472">Membrane</keyword>
<evidence type="ECO:0000256" key="1">
    <source>
        <dbReference type="ARBA" id="ARBA00004651"/>
    </source>
</evidence>
<sequence length="89" mass="9995">MTPEIVINIGKDLLQITVILMAPLLVVAMVVGLVIGIFQTVTSVHEQTITFLPKIFAVMGVFLLCLPWMLRMITSYTVNLLENLTRYCQ</sequence>
<comment type="similarity">
    <text evidence="2 9">Belongs to the FliQ/MopD/SpaQ family.</text>
</comment>
<dbReference type="PANTHER" id="PTHR34040">
    <property type="entry name" value="FLAGELLAR BIOSYNTHETIC PROTEIN FLIQ"/>
    <property type="match status" value="1"/>
</dbReference>
<dbReference type="PRINTS" id="PR00952">
    <property type="entry name" value="TYPE3IMQPROT"/>
</dbReference>
<keyword evidence="10" id="KW-0969">Cilium</keyword>
<dbReference type="AlphaFoldDB" id="A0A0M2UUX2"/>
<dbReference type="GO" id="GO:0009425">
    <property type="term" value="C:bacterial-type flagellum basal body"/>
    <property type="evidence" value="ECO:0007669"/>
    <property type="project" value="UniProtKB-SubCell"/>
</dbReference>
<evidence type="ECO:0000256" key="5">
    <source>
        <dbReference type="ARBA" id="ARBA00022692"/>
    </source>
</evidence>
<dbReference type="GO" id="GO:0044780">
    <property type="term" value="P:bacterial-type flagellum assembly"/>
    <property type="evidence" value="ECO:0007669"/>
    <property type="project" value="InterPro"/>
</dbReference>
<evidence type="ECO:0000313" key="11">
    <source>
        <dbReference type="Proteomes" id="UP000034954"/>
    </source>
</evidence>
<dbReference type="PIRSF" id="PIRSF004669">
    <property type="entry name" value="FliQ"/>
    <property type="match status" value="1"/>
</dbReference>
<dbReference type="NCBIfam" id="TIGR01402">
    <property type="entry name" value="fliQ"/>
    <property type="match status" value="1"/>
</dbReference>
<keyword evidence="11" id="KW-1185">Reference proteome</keyword>
<dbReference type="EMBL" id="LAQJ01000282">
    <property type="protein sequence ID" value="KKO18289.1"/>
    <property type="molecule type" value="Genomic_DNA"/>
</dbReference>
<keyword evidence="6 9" id="KW-1133">Transmembrane helix</keyword>
<evidence type="ECO:0000256" key="9">
    <source>
        <dbReference type="RuleBase" id="RU364090"/>
    </source>
</evidence>
<keyword evidence="8 9" id="KW-0975">Bacterial flagellum</keyword>
<dbReference type="InterPro" id="IPR006305">
    <property type="entry name" value="FliQ"/>
</dbReference>
<dbReference type="PANTHER" id="PTHR34040:SF2">
    <property type="entry name" value="FLAGELLAR BIOSYNTHETIC PROTEIN FLIQ"/>
    <property type="match status" value="1"/>
</dbReference>
<evidence type="ECO:0000256" key="8">
    <source>
        <dbReference type="ARBA" id="ARBA00023143"/>
    </source>
</evidence>
<evidence type="ECO:0000313" key="10">
    <source>
        <dbReference type="EMBL" id="KKO18289.1"/>
    </source>
</evidence>
<dbReference type="Pfam" id="PF01313">
    <property type="entry name" value="Bac_export_3"/>
    <property type="match status" value="1"/>
</dbReference>
<proteinExistence type="inferred from homology"/>
<evidence type="ECO:0000256" key="6">
    <source>
        <dbReference type="ARBA" id="ARBA00022989"/>
    </source>
</evidence>
<evidence type="ECO:0000256" key="3">
    <source>
        <dbReference type="ARBA" id="ARBA00021718"/>
    </source>
</evidence>
<keyword evidence="5 9" id="KW-0812">Transmembrane</keyword>
<gene>
    <name evidence="9 10" type="primary">fliQ</name>
    <name evidence="10" type="ORF">BROFUL_03016</name>
</gene>
<dbReference type="GO" id="GO:0016491">
    <property type="term" value="F:oxidoreductase activity"/>
    <property type="evidence" value="ECO:0007669"/>
    <property type="project" value="UniProtKB-KW"/>
</dbReference>
<feature type="transmembrane region" description="Helical" evidence="9">
    <location>
        <begin position="12"/>
        <end position="39"/>
    </location>
</feature>
<keyword evidence="10" id="KW-0560">Oxidoreductase</keyword>
<keyword evidence="4 9" id="KW-1003">Cell membrane</keyword>
<comment type="caution">
    <text evidence="10">The sequence shown here is derived from an EMBL/GenBank/DDBJ whole genome shotgun (WGS) entry which is preliminary data.</text>
</comment>
<comment type="subcellular location">
    <subcellularLocation>
        <location evidence="1 9">Cell membrane</location>
        <topology evidence="1">Multi-pass membrane protein</topology>
    </subcellularLocation>
    <subcellularLocation>
        <location evidence="9">Bacterial flagellum basal body</location>
    </subcellularLocation>
</comment>
<evidence type="ECO:0000256" key="7">
    <source>
        <dbReference type="ARBA" id="ARBA00023136"/>
    </source>
</evidence>
<dbReference type="InterPro" id="IPR002191">
    <property type="entry name" value="Bac_export_3"/>
</dbReference>
<keyword evidence="10" id="KW-0282">Flagellum</keyword>
<dbReference type="GO" id="GO:0005886">
    <property type="term" value="C:plasma membrane"/>
    <property type="evidence" value="ECO:0007669"/>
    <property type="project" value="UniProtKB-SubCell"/>
</dbReference>
<comment type="function">
    <text evidence="9">Role in flagellar biosynthesis.</text>
</comment>
<accession>A0A0M2UUX2</accession>
<evidence type="ECO:0000256" key="2">
    <source>
        <dbReference type="ARBA" id="ARBA00006156"/>
    </source>
</evidence>
<evidence type="ECO:0000256" key="4">
    <source>
        <dbReference type="ARBA" id="ARBA00022475"/>
    </source>
</evidence>
<keyword evidence="10" id="KW-0966">Cell projection</keyword>
<protein>
    <recommendedName>
        <fullName evidence="3 9">Flagellar biosynthetic protein FliQ</fullName>
    </recommendedName>
</protein>
<reference evidence="10 11" key="1">
    <citation type="journal article" date="2013" name="BMC Microbiol.">
        <title>Identification of the type II cytochrome c maturation pathway in anammox bacteria by comparative genomics.</title>
        <authorList>
            <person name="Ferousi C."/>
            <person name="Speth D.R."/>
            <person name="Reimann J."/>
            <person name="Op den Camp H.J."/>
            <person name="Allen J.W."/>
            <person name="Keltjens J.T."/>
            <person name="Jetten M.S."/>
        </authorList>
    </citation>
    <scope>NUCLEOTIDE SEQUENCE [LARGE SCALE GENOMIC DNA]</scope>
    <source>
        <strain evidence="10">RU1</strain>
    </source>
</reference>